<name>A0A9Q3C953_9BASI</name>
<feature type="compositionally biased region" description="Polar residues" evidence="1">
    <location>
        <begin position="116"/>
        <end position="127"/>
    </location>
</feature>
<feature type="region of interest" description="Disordered" evidence="1">
    <location>
        <begin position="1"/>
        <end position="61"/>
    </location>
</feature>
<dbReference type="EMBL" id="AVOT02005574">
    <property type="protein sequence ID" value="MBW0479422.1"/>
    <property type="molecule type" value="Genomic_DNA"/>
</dbReference>
<evidence type="ECO:0000313" key="2">
    <source>
        <dbReference type="EMBL" id="MBW0479422.1"/>
    </source>
</evidence>
<evidence type="ECO:0000256" key="1">
    <source>
        <dbReference type="SAM" id="MobiDB-lite"/>
    </source>
</evidence>
<comment type="caution">
    <text evidence="2">The sequence shown here is derived from an EMBL/GenBank/DDBJ whole genome shotgun (WGS) entry which is preliminary data.</text>
</comment>
<feature type="compositionally biased region" description="Acidic residues" evidence="1">
    <location>
        <begin position="90"/>
        <end position="99"/>
    </location>
</feature>
<dbReference type="AlphaFoldDB" id="A0A9Q3C953"/>
<protein>
    <submittedName>
        <fullName evidence="2">Uncharacterized protein</fullName>
    </submittedName>
</protein>
<feature type="region of interest" description="Disordered" evidence="1">
    <location>
        <begin position="76"/>
        <end position="140"/>
    </location>
</feature>
<dbReference type="Proteomes" id="UP000765509">
    <property type="component" value="Unassembled WGS sequence"/>
</dbReference>
<accession>A0A9Q3C953</accession>
<organism evidence="2 3">
    <name type="scientific">Austropuccinia psidii MF-1</name>
    <dbReference type="NCBI Taxonomy" id="1389203"/>
    <lineage>
        <taxon>Eukaryota</taxon>
        <taxon>Fungi</taxon>
        <taxon>Dikarya</taxon>
        <taxon>Basidiomycota</taxon>
        <taxon>Pucciniomycotina</taxon>
        <taxon>Pucciniomycetes</taxon>
        <taxon>Pucciniales</taxon>
        <taxon>Sphaerophragmiaceae</taxon>
        <taxon>Austropuccinia</taxon>
    </lineage>
</organism>
<sequence>MPVQHSPPARKNRSQARGKAVLTQTTRAPPYGTPEVPQLTAHLDRGPVMEGAAPSIQERRGPRRLNLLSGVVHTFPGISKSTLKGPGKDDAEEGSDITEDSPTLVGASQGTGGPTLGQSNHPFSHQSEPFFGHYATNDQH</sequence>
<proteinExistence type="predicted"/>
<keyword evidence="3" id="KW-1185">Reference proteome</keyword>
<reference evidence="2" key="1">
    <citation type="submission" date="2021-03" db="EMBL/GenBank/DDBJ databases">
        <title>Draft genome sequence of rust myrtle Austropuccinia psidii MF-1, a brazilian biotype.</title>
        <authorList>
            <person name="Quecine M.C."/>
            <person name="Pachon D.M.R."/>
            <person name="Bonatelli M.L."/>
            <person name="Correr F.H."/>
            <person name="Franceschini L.M."/>
            <person name="Leite T.F."/>
            <person name="Margarido G.R.A."/>
            <person name="Almeida C.A."/>
            <person name="Ferrarezi J.A."/>
            <person name="Labate C.A."/>
        </authorList>
    </citation>
    <scope>NUCLEOTIDE SEQUENCE</scope>
    <source>
        <strain evidence="2">MF-1</strain>
    </source>
</reference>
<gene>
    <name evidence="2" type="ORF">O181_019137</name>
</gene>
<evidence type="ECO:0000313" key="3">
    <source>
        <dbReference type="Proteomes" id="UP000765509"/>
    </source>
</evidence>